<dbReference type="Proteomes" id="UP000604046">
    <property type="component" value="Unassembled WGS sequence"/>
</dbReference>
<proteinExistence type="predicted"/>
<gene>
    <name evidence="1" type="ORF">SNAT2548_LOCUS14844</name>
</gene>
<comment type="caution">
    <text evidence="1">The sequence shown here is derived from an EMBL/GenBank/DDBJ whole genome shotgun (WGS) entry which is preliminary data.</text>
</comment>
<dbReference type="OrthoDB" id="275177at2759"/>
<name>A0A812MR16_9DINO</name>
<organism evidence="1 2">
    <name type="scientific">Symbiodinium natans</name>
    <dbReference type="NCBI Taxonomy" id="878477"/>
    <lineage>
        <taxon>Eukaryota</taxon>
        <taxon>Sar</taxon>
        <taxon>Alveolata</taxon>
        <taxon>Dinophyceae</taxon>
        <taxon>Suessiales</taxon>
        <taxon>Symbiodiniaceae</taxon>
        <taxon>Symbiodinium</taxon>
    </lineage>
</organism>
<dbReference type="AlphaFoldDB" id="A0A812MR16"/>
<dbReference type="Gene3D" id="3.40.50.300">
    <property type="entry name" value="P-loop containing nucleotide triphosphate hydrolases"/>
    <property type="match status" value="1"/>
</dbReference>
<protein>
    <submittedName>
        <fullName evidence="1">Uncharacterized protein</fullName>
    </submittedName>
</protein>
<dbReference type="EMBL" id="CAJNDS010001791">
    <property type="protein sequence ID" value="CAE7279966.1"/>
    <property type="molecule type" value="Genomic_DNA"/>
</dbReference>
<evidence type="ECO:0000313" key="2">
    <source>
        <dbReference type="Proteomes" id="UP000604046"/>
    </source>
</evidence>
<dbReference type="InterPro" id="IPR027417">
    <property type="entry name" value="P-loop_NTPase"/>
</dbReference>
<accession>A0A812MR16</accession>
<dbReference type="Pfam" id="PF13671">
    <property type="entry name" value="AAA_33"/>
    <property type="match status" value="1"/>
</dbReference>
<keyword evidence="2" id="KW-1185">Reference proteome</keyword>
<dbReference type="SUPFAM" id="SSF52540">
    <property type="entry name" value="P-loop containing nucleoside triphosphate hydrolases"/>
    <property type="match status" value="1"/>
</dbReference>
<reference evidence="1" key="1">
    <citation type="submission" date="2021-02" db="EMBL/GenBank/DDBJ databases">
        <authorList>
            <person name="Dougan E. K."/>
            <person name="Rhodes N."/>
            <person name="Thang M."/>
            <person name="Chan C."/>
        </authorList>
    </citation>
    <scope>NUCLEOTIDE SEQUENCE</scope>
</reference>
<sequence length="242" mass="27018">MAHDTGRIVVLCGLAGSGKTSTAKTLKEHGWIYFEGDVWSWGDPVSQAEETPTPEMIAKARENAEKMKAIMAMGAEFYARVNAGEEGSYEAANAFYDLMMADVLKVKHENPGKDIVVVHAINHKKIRDHLFQCLEKDGCNKVSMVCLDVPHDALKRRNLYRLESRAKADGKTLQKFIMDFPGHNLPAEYEARLEQLTSPGVLKLEPLGDDEKNVHFIHVSGVEDQAGVDKKVLDVLRMKEPE</sequence>
<evidence type="ECO:0000313" key="1">
    <source>
        <dbReference type="EMBL" id="CAE7279966.1"/>
    </source>
</evidence>